<dbReference type="InterPro" id="IPR029058">
    <property type="entry name" value="AB_hydrolase_fold"/>
</dbReference>
<dbReference type="SUPFAM" id="SSF53474">
    <property type="entry name" value="alpha/beta-Hydrolases"/>
    <property type="match status" value="1"/>
</dbReference>
<reference evidence="1" key="2">
    <citation type="journal article" date="2015" name="Genome Announc.">
        <title>Draft Genome Sequence of Filamentous Marine Cyanobacterium Lyngbya confervoides Strain BDU141951.</title>
        <authorList>
            <person name="Chandrababunaidu M.M."/>
            <person name="Sen D."/>
            <person name="Tripathy S."/>
        </authorList>
    </citation>
    <scope>NUCLEOTIDE SEQUENCE</scope>
    <source>
        <strain evidence="1">BDU141951</strain>
    </source>
</reference>
<evidence type="ECO:0008006" key="2">
    <source>
        <dbReference type="Google" id="ProtNLM"/>
    </source>
</evidence>
<evidence type="ECO:0000313" key="1">
    <source>
        <dbReference type="EMBL" id="NEV66892.1"/>
    </source>
</evidence>
<gene>
    <name evidence="1" type="ORF">QQ91_007160</name>
</gene>
<accession>A0A0C1Y1R0</accession>
<name>A0A0C1Y1R0_9CYAN</name>
<comment type="caution">
    <text evidence="1">The sequence shown here is derived from an EMBL/GenBank/DDBJ whole genome shotgun (WGS) entry which is preliminary data.</text>
</comment>
<proteinExistence type="predicted"/>
<dbReference type="Gene3D" id="3.40.50.1820">
    <property type="entry name" value="alpha/beta hydrolase"/>
    <property type="match status" value="1"/>
</dbReference>
<protein>
    <recommendedName>
        <fullName evidence="2">Alpha/beta hydrolase</fullName>
    </recommendedName>
</protein>
<dbReference type="AlphaFoldDB" id="A0A0C1Y1R0"/>
<sequence length="363" mass="41089">MKEAIIFVPGFGSECQDFYLDHFLTPGLLTLLEDVEIKLDPEAVKIPGQAGKRFHCRSEDLEKTLDIYEVYWDDLVDHLSAKDARQKLVRGLNLFVYMLLSGWKIIRISPIFFIQSCVILVLLAAWYYGIVILVLASLAEQNALQSIEFLQSGLNWLTAWATEGWGWQLWLLISALLAILPTSISLIVDLIDFFIRYIQNESSRGRPPRRAVLRSRLKQAVDNVMAESTYDRITVVAHSIGCLIATDFLADYHPQSDRTVRLVTWGSALASSTSVSTWVTSEIKKCLDNPLIEDWADFYSHQDWFCSRVPIPAGEIAPKLTSRQASFRVSLLKQLSGESHSEYFYDPKVLRHLVLGSVPSTSS</sequence>
<dbReference type="EMBL" id="JTHE02000003">
    <property type="protein sequence ID" value="NEV66892.1"/>
    <property type="molecule type" value="Genomic_DNA"/>
</dbReference>
<organism evidence="1">
    <name type="scientific">Lyngbya confervoides BDU141951</name>
    <dbReference type="NCBI Taxonomy" id="1574623"/>
    <lineage>
        <taxon>Bacteria</taxon>
        <taxon>Bacillati</taxon>
        <taxon>Cyanobacteriota</taxon>
        <taxon>Cyanophyceae</taxon>
        <taxon>Oscillatoriophycideae</taxon>
        <taxon>Oscillatoriales</taxon>
        <taxon>Microcoleaceae</taxon>
        <taxon>Lyngbya</taxon>
    </lineage>
</organism>
<reference evidence="1" key="3">
    <citation type="submission" date="2020-02" db="EMBL/GenBank/DDBJ databases">
        <authorList>
            <person name="Sarangi A.N."/>
            <person name="Ghosh S."/>
            <person name="Mukherjee M."/>
            <person name="Tripathy S."/>
        </authorList>
    </citation>
    <scope>NUCLEOTIDE SEQUENCE</scope>
    <source>
        <strain evidence="1">BDU141951</strain>
    </source>
</reference>
<reference evidence="1" key="1">
    <citation type="submission" date="2014-11" db="EMBL/GenBank/DDBJ databases">
        <authorList>
            <person name="Malar M.C."/>
            <person name="Sen D."/>
            <person name="Tripathy S."/>
        </authorList>
    </citation>
    <scope>NUCLEOTIDE SEQUENCE</scope>
    <source>
        <strain evidence="1">BDU141951</strain>
    </source>
</reference>